<feature type="compositionally biased region" description="Basic residues" evidence="1">
    <location>
        <begin position="26"/>
        <end position="49"/>
    </location>
</feature>
<accession>A0A6J4H9D4</accession>
<feature type="compositionally biased region" description="Low complexity" evidence="1">
    <location>
        <begin position="94"/>
        <end position="113"/>
    </location>
</feature>
<feature type="non-terminal residue" evidence="2">
    <location>
        <position position="1"/>
    </location>
</feature>
<keyword evidence="2" id="KW-0503">Monooxygenase</keyword>
<feature type="compositionally biased region" description="Basic and acidic residues" evidence="1">
    <location>
        <begin position="118"/>
        <end position="129"/>
    </location>
</feature>
<organism evidence="2">
    <name type="scientific">uncultured Acidimicrobiales bacterium</name>
    <dbReference type="NCBI Taxonomy" id="310071"/>
    <lineage>
        <taxon>Bacteria</taxon>
        <taxon>Bacillati</taxon>
        <taxon>Actinomycetota</taxon>
        <taxon>Acidimicrobiia</taxon>
        <taxon>Acidimicrobiales</taxon>
        <taxon>environmental samples</taxon>
    </lineage>
</organism>
<name>A0A6J4H9D4_9ACTN</name>
<evidence type="ECO:0000313" key="2">
    <source>
        <dbReference type="EMBL" id="CAA9215780.1"/>
    </source>
</evidence>
<feature type="compositionally biased region" description="Basic residues" evidence="1">
    <location>
        <begin position="1"/>
        <end position="18"/>
    </location>
</feature>
<keyword evidence="2" id="KW-0560">Oxidoreductase</keyword>
<dbReference type="EC" id="1.14.13.-" evidence="2"/>
<dbReference type="EMBL" id="CADCTB010000025">
    <property type="protein sequence ID" value="CAA9215780.1"/>
    <property type="molecule type" value="Genomic_DNA"/>
</dbReference>
<protein>
    <submittedName>
        <fullName evidence="2">Nitrilotriacetate monooxygenase component B</fullName>
        <ecNumber evidence="2">1.14.13.-</ecNumber>
    </submittedName>
</protein>
<reference evidence="2" key="1">
    <citation type="submission" date="2020-02" db="EMBL/GenBank/DDBJ databases">
        <authorList>
            <person name="Meier V. D."/>
        </authorList>
    </citation>
    <scope>NUCLEOTIDE SEQUENCE</scope>
    <source>
        <strain evidence="2">AVDCRST_MAG10</strain>
    </source>
</reference>
<dbReference type="AlphaFoldDB" id="A0A6J4H9D4"/>
<feature type="non-terminal residue" evidence="2">
    <location>
        <position position="171"/>
    </location>
</feature>
<feature type="region of interest" description="Disordered" evidence="1">
    <location>
        <begin position="1"/>
        <end position="171"/>
    </location>
</feature>
<sequence length="171" mass="18995">ERHRPARLRQRPHEHRRGPVPPGPRPLRHRGHRGDRGRRRPPRRPRRQLLHVGVAGAGAGGVLRRHPIGDVARPPDGRHVLRQHPGRRPGGALPGLRRPRARALPGRGLAPGPVGCPDPDRGAGLDRLHGARRARGRRPRDRRGTSPRPQRRARGTSAGVLPGRLRSIRIM</sequence>
<proteinExistence type="predicted"/>
<dbReference type="GO" id="GO:0004497">
    <property type="term" value="F:monooxygenase activity"/>
    <property type="evidence" value="ECO:0007669"/>
    <property type="project" value="UniProtKB-KW"/>
</dbReference>
<gene>
    <name evidence="2" type="ORF">AVDCRST_MAG10-387</name>
</gene>
<evidence type="ECO:0000256" key="1">
    <source>
        <dbReference type="SAM" id="MobiDB-lite"/>
    </source>
</evidence>
<feature type="compositionally biased region" description="Basic residues" evidence="1">
    <location>
        <begin position="130"/>
        <end position="141"/>
    </location>
</feature>